<evidence type="ECO:0000256" key="1">
    <source>
        <dbReference type="ARBA" id="ARBA00022468"/>
    </source>
</evidence>
<organism evidence="4 5">
    <name type="scientific">[Candida] railenensis</name>
    <dbReference type="NCBI Taxonomy" id="45579"/>
    <lineage>
        <taxon>Eukaryota</taxon>
        <taxon>Fungi</taxon>
        <taxon>Dikarya</taxon>
        <taxon>Ascomycota</taxon>
        <taxon>Saccharomycotina</taxon>
        <taxon>Pichiomycetes</taxon>
        <taxon>Debaryomycetaceae</taxon>
        <taxon>Kurtzmaniella</taxon>
    </lineage>
</organism>
<feature type="region of interest" description="Disordered" evidence="2">
    <location>
        <begin position="1656"/>
        <end position="1680"/>
    </location>
</feature>
<gene>
    <name evidence="4" type="ORF">CLIB1423_06S05424</name>
</gene>
<name>A0A9P0QNB7_9ASCO</name>
<feature type="compositionally biased region" description="Acidic residues" evidence="2">
    <location>
        <begin position="1660"/>
        <end position="1669"/>
    </location>
</feature>
<comment type="caution">
    <text evidence="4">The sequence shown here is derived from an EMBL/GenBank/DDBJ whole genome shotgun (WGS) entry which is preliminary data.</text>
</comment>
<feature type="compositionally biased region" description="Basic and acidic residues" evidence="2">
    <location>
        <begin position="240"/>
        <end position="251"/>
    </location>
</feature>
<dbReference type="GO" id="GO:0007165">
    <property type="term" value="P:signal transduction"/>
    <property type="evidence" value="ECO:0007669"/>
    <property type="project" value="UniProtKB-ARBA"/>
</dbReference>
<dbReference type="Pfam" id="PF00616">
    <property type="entry name" value="RasGAP"/>
    <property type="match status" value="1"/>
</dbReference>
<keyword evidence="1" id="KW-0343">GTPase activation</keyword>
<accession>A0A9P0QNB7</accession>
<dbReference type="OrthoDB" id="28245at2759"/>
<evidence type="ECO:0000259" key="3">
    <source>
        <dbReference type="PROSITE" id="PS50018"/>
    </source>
</evidence>
<protein>
    <recommendedName>
        <fullName evidence="3">Ras-GAP domain-containing protein</fullName>
    </recommendedName>
</protein>
<dbReference type="PROSITE" id="PS00509">
    <property type="entry name" value="RAS_GTPASE_ACTIV_1"/>
    <property type="match status" value="1"/>
</dbReference>
<dbReference type="InterPro" id="IPR008936">
    <property type="entry name" value="Rho_GTPase_activation_prot"/>
</dbReference>
<dbReference type="InterPro" id="IPR039360">
    <property type="entry name" value="Ras_GTPase"/>
</dbReference>
<feature type="compositionally biased region" description="Polar residues" evidence="2">
    <location>
        <begin position="252"/>
        <end position="261"/>
    </location>
</feature>
<reference evidence="4" key="1">
    <citation type="submission" date="2022-03" db="EMBL/GenBank/DDBJ databases">
        <authorList>
            <person name="Legras J.-L."/>
            <person name="Devillers H."/>
            <person name="Grondin C."/>
        </authorList>
    </citation>
    <scope>NUCLEOTIDE SEQUENCE</scope>
    <source>
        <strain evidence="4">CLIB 1423</strain>
    </source>
</reference>
<dbReference type="EMBL" id="CAKXYY010000006">
    <property type="protein sequence ID" value="CAH2352393.1"/>
    <property type="molecule type" value="Genomic_DNA"/>
</dbReference>
<dbReference type="PANTHER" id="PTHR10194:SF60">
    <property type="entry name" value="RAS GTPASE-ACTIVATING PROTEIN RASKOL"/>
    <property type="match status" value="1"/>
</dbReference>
<evidence type="ECO:0000313" key="5">
    <source>
        <dbReference type="Proteomes" id="UP000837801"/>
    </source>
</evidence>
<feature type="compositionally biased region" description="Low complexity" evidence="2">
    <location>
        <begin position="638"/>
        <end position="651"/>
    </location>
</feature>
<proteinExistence type="predicted"/>
<dbReference type="SUPFAM" id="SSF48350">
    <property type="entry name" value="GTPase activation domain, GAP"/>
    <property type="match status" value="1"/>
</dbReference>
<dbReference type="PANTHER" id="PTHR10194">
    <property type="entry name" value="RAS GTPASE-ACTIVATING PROTEINS"/>
    <property type="match status" value="1"/>
</dbReference>
<feature type="compositionally biased region" description="Low complexity" evidence="2">
    <location>
        <begin position="110"/>
        <end position="120"/>
    </location>
</feature>
<feature type="region of interest" description="Disordered" evidence="2">
    <location>
        <begin position="110"/>
        <end position="134"/>
    </location>
</feature>
<dbReference type="PROSITE" id="PS50018">
    <property type="entry name" value="RAS_GTPASE_ACTIV_2"/>
    <property type="match status" value="1"/>
</dbReference>
<feature type="domain" description="Ras-GAP" evidence="3">
    <location>
        <begin position="1416"/>
        <end position="1623"/>
    </location>
</feature>
<evidence type="ECO:0000313" key="4">
    <source>
        <dbReference type="EMBL" id="CAH2352393.1"/>
    </source>
</evidence>
<evidence type="ECO:0000256" key="2">
    <source>
        <dbReference type="SAM" id="MobiDB-lite"/>
    </source>
</evidence>
<dbReference type="GO" id="GO:0005096">
    <property type="term" value="F:GTPase activator activity"/>
    <property type="evidence" value="ECO:0007669"/>
    <property type="project" value="UniProtKB-KW"/>
</dbReference>
<keyword evidence="5" id="KW-1185">Reference proteome</keyword>
<dbReference type="Gene3D" id="1.10.506.10">
    <property type="entry name" value="GTPase Activation - p120gap, domain 1"/>
    <property type="match status" value="1"/>
</dbReference>
<feature type="compositionally biased region" description="Low complexity" evidence="2">
    <location>
        <begin position="210"/>
        <end position="221"/>
    </location>
</feature>
<dbReference type="InterPro" id="IPR023152">
    <property type="entry name" value="RasGAP_CS"/>
</dbReference>
<dbReference type="InterPro" id="IPR001936">
    <property type="entry name" value="RasGAP_dom"/>
</dbReference>
<dbReference type="Proteomes" id="UP000837801">
    <property type="component" value="Unassembled WGS sequence"/>
</dbReference>
<dbReference type="InterPro" id="IPR036865">
    <property type="entry name" value="CRAL-TRIO_dom_sf"/>
</dbReference>
<dbReference type="CDD" id="cd05392">
    <property type="entry name" value="RasGAP_Neurofibromin_like"/>
    <property type="match status" value="1"/>
</dbReference>
<feature type="compositionally biased region" description="Polar residues" evidence="2">
    <location>
        <begin position="657"/>
        <end position="692"/>
    </location>
</feature>
<feature type="region of interest" description="Disordered" evidence="2">
    <location>
        <begin position="191"/>
        <end position="264"/>
    </location>
</feature>
<sequence length="2852" mass="324363">MSTAFIQSLGKRIESFLPNRTGYSIAEVELNPQFMVTRNILLNSNTNIFASDVMQTFCGILETINIEANNADLNERSIQSISSSLIILKLLFDFVNHHWVSKRDTSMSSQSSIVSSSSQEGSGGSGQEGAPSLTAQNFDYSRPFNFAMYYHYEPPKKLNSGIIHPCIEIIMSLFSTQMARRTLALVKKIPTLNPPMSSSAPDDHGERESSNTLTTTFTSSSGGVISPTQSHAQDPNTSSVEHESYNAHDSIRSNTNSNPALTESEKENIPKMILDVDNYCSVLLKFLAVSNPSDYYGYIDLRLFSYAKKGQIVPHGEVVKYSPLIEFIFYDALVGQGMATTMTNFLPYVKSNTWRQVVLVFYSNSIKDQCFSRPEDYNAIVQAGSELEESCKAMFDYVTTIFEGNQHLGASSMVQAWLVITCISDFIELANKPNKLKITFNRRLKFLTQILKESRNLQNLESFDSLINIFYLAARFPKSFSNHPVAKFCVEYLDTTYDALQRLNVTFNTKESAILFDNLVINLNVVAVMINPEKYIAVLIGKYYQSQGNIKEMKILVKVVKGLSELKKSQVEFDKLMIKLKNSLKNMIVGAIKILHQNQQILQNNEATGASAKSLRSGVSVNQIQQNLLQHPQLDNQSLKSFDSSSGSSNSGRFHPNRSSQASINSRKNSTENMISPTPSIRQFMEQTQNQQDQRHEEAIASDPKTVSSATSLSTSASSSPHSSSNSSSKASKVMESTEEILSDLFYIFISVPETYYIDLDYLNKHTANSASDANITLHEFHRIQKFSHEITNPLKYAFQSANSRENLLNAACSMAMALVMNDFNDLEIACYPKVVLCNFLTSNYIIHYIVDACLGLSLTDPKFKACFIFLNRFLEYRDKLIQGYSVTLNTILTNLDVKCKLEVGTVSCHALEKIFLVSLCTHDIQFFNIAKSSMQWYAEEIKTLNETLHTIKKENGDIITTYNTDLFDKFVAIMDDDSVFTGFVSLHKRFRTLIRDTKATQSVFEVWLILFNRWLNMLESGRGKSNSDVENLVLRHYTGFLVSSSGTFMEDSFLEDDIVSKQKAVEYIIQFFEKCILLLTSEDLIVRSMIKNSLSNERHPSVYHLICTKLLEIIKTFLDSKTEDNDESILFIEQVITVMTSMIAAQNDGSFVLVALLPEICDLIIKFVNKVENLSATLRLKIRFCKLSSAIEADKEGVGLRGAFRLRNAITRASLEWLQQSVFHDEEHNRKTGLINTTTTTTSSLLSSGSTTSHAENMYLNIDLATECSKALAFQLEELTLEIPDGIRDKDVTKAREIVFANYFSLLYKVLQKFTYADSTSIKSKYKIHLIIENVLKSISCILKTDTDVGMPFILPLAFHENTKIRSIFLNVFAKMFSKRKYYDIKEKLPSGVFEKFTKYYDICGSAAKVASTSEHNLLASSLFAVFGYSNKLDKLFHTLLYDEIATVSRSTDIFRRNSTLTRLLSNFAKDYGSEYLVKTLGGFVEDLNKNNVYFEVEKEHVDQIQQDSQDDSLDPLSKSNTDVDEDAELFMKYFQKLVRAITSSVDIAPNSFKFICREIYTCVEAKSEADDGLIAVGSYLFLRFLCPAIISPEVFLNIPLTNPKVKRTLMQLVKMIQNIVNGSLGVKWQRLQHKSQELEEINKEIFEFLKEMSKEPTEVTEENDETNSTDMGSSTCSKVSPNYPFQQILEPPYPEMRYLHKFFYYYFVEIKHEYIFGESLGKSEKLHRRISRFIQIDGLLFILGQPKSLLALQSNSPLKYSSNDDPNPHFTDFMGKSSLRYAEINNNLSIISTSMNEDGTPSIVLNLGLLKTKFNNDVELLVYKMLEYSMQVWDNKFYFVFDFTEGYIHEKFCEKFLTLLQFYAPEQLMKNCARMYYFNVPMFAAEHMVKSMTFFRQSGRSSSDAKLYVYSLIDGPEIVKKLGLSSQTVGIMQDTRVAFHNVGVYDYEGDKFVNCTLKIGRKWVQIHLEDSFSYPEGLCETGSFQPILLRKLSEVTKCEVVPGDDSDGNYQFVIEFNDFEKFVLNSAKRAEIIRFLYFATSRLPAVVYTDDVKEVSSGESVSGKAIGENDAVVSTNDNEEVVPFLWFARLYNSVFQALLCPNEEVRSAGSFLYAALSSYFDMDMGISVEHSKNIAFPANTTDFIVSTSRTLANRKPELSFRFFKAFFDYFDKLPNVHRASAIMYISPWIDNVCDFIFLSKSDRNGDRGTSRTIDIIRQFCRISANDKDYVPYINEYIWKKLFREARLTSVLIDEVVAFAIDNINEGPDWTFIIQVITPSVEVCNELMTRLIDTISETTNEGSLVAVQSNLIEISVLIKVCSVVFFDSYYYAQMYIADVFFVCTLFVNHPSLDGSVGIDLQKLINNIVQSFLHKPNLTESEATAIGDTLTYLSSQRAHLLFGVKRDVPNNLKLAVKDPAQIYNKATSFEVLCDHLSLFLSELGESSDLLAKWRSRWCTNAIDISFKRSCVFNSRALLIVGILSKSGIGDSLASRILKITTKESTSSLAYLTSQIVSTSRIVQGLSKRSVLSKYFFWAALTLTLLDNIVIYQPAAHLFINVLDKTLEQYHEEGADSGEKLVEKVFESRLLLEPFVSDFEKTYDMKFSPENIEVYIFFSFIRGLNIPHIKHSSLTCLMDYVRLRLKYGHKVTSSCLRPYLAFIYLSSTDTQFKKFMEEIDSNNDLVLETHDSVPPQFVIKYFIDETDKSKFVLLQAANFYNSESVDATFKTNFLNLYKDLLYLRKAVGYYVNHIIKEQLEKTLIYSNSIETVQTISDILLYSIQDGGYRADKYVNEIRSKFDSDIFKGTFQNKLTIINEDNFDEKRMLSEIRNISEVVYRASCSYVEGQRLEE</sequence>
<dbReference type="Gene3D" id="3.40.525.10">
    <property type="entry name" value="CRAL-TRIO lipid binding domain"/>
    <property type="match status" value="1"/>
</dbReference>
<feature type="compositionally biased region" description="Polar residues" evidence="2">
    <location>
        <begin position="1670"/>
        <end position="1680"/>
    </location>
</feature>
<feature type="compositionally biased region" description="Polar residues" evidence="2">
    <location>
        <begin position="222"/>
        <end position="239"/>
    </location>
</feature>
<feature type="region of interest" description="Disordered" evidence="2">
    <location>
        <begin position="632"/>
        <end position="732"/>
    </location>
</feature>
<feature type="compositionally biased region" description="Low complexity" evidence="2">
    <location>
        <begin position="705"/>
        <end position="732"/>
    </location>
</feature>
<dbReference type="SMART" id="SM00323">
    <property type="entry name" value="RasGAP"/>
    <property type="match status" value="1"/>
</dbReference>